<name>A0A0D2I9V0_9EURO</name>
<keyword evidence="4" id="KW-1185">Reference proteome</keyword>
<dbReference type="RefSeq" id="XP_013266891.1">
    <property type="nucleotide sequence ID" value="XM_013411437.1"/>
</dbReference>
<dbReference type="OrthoDB" id="1046782at2759"/>
<evidence type="ECO:0000256" key="1">
    <source>
        <dbReference type="SAM" id="MobiDB-lite"/>
    </source>
</evidence>
<proteinExistence type="predicted"/>
<keyword evidence="2" id="KW-0472">Membrane</keyword>
<dbReference type="VEuPathDB" id="FungiDB:Z518_10928"/>
<feature type="transmembrane region" description="Helical" evidence="2">
    <location>
        <begin position="380"/>
        <end position="402"/>
    </location>
</feature>
<keyword evidence="2" id="KW-0812">Transmembrane</keyword>
<dbReference type="Gene3D" id="1.20.58.340">
    <property type="entry name" value="Magnesium transport protein CorA, transmembrane region"/>
    <property type="match status" value="1"/>
</dbReference>
<reference evidence="3 4" key="1">
    <citation type="submission" date="2015-01" db="EMBL/GenBank/DDBJ databases">
        <title>The Genome Sequence of Rhinocladiella mackenzie CBS 650.93.</title>
        <authorList>
            <consortium name="The Broad Institute Genomics Platform"/>
            <person name="Cuomo C."/>
            <person name="de Hoog S."/>
            <person name="Gorbushina A."/>
            <person name="Stielow B."/>
            <person name="Teixiera M."/>
            <person name="Abouelleil A."/>
            <person name="Chapman S.B."/>
            <person name="Priest M."/>
            <person name="Young S.K."/>
            <person name="Wortman J."/>
            <person name="Nusbaum C."/>
            <person name="Birren B."/>
        </authorList>
    </citation>
    <scope>NUCLEOTIDE SEQUENCE [LARGE SCALE GENOMIC DNA]</scope>
    <source>
        <strain evidence="3 4">CBS 650.93</strain>
    </source>
</reference>
<keyword evidence="2" id="KW-1133">Transmembrane helix</keyword>
<organism evidence="3 4">
    <name type="scientific">Rhinocladiella mackenziei CBS 650.93</name>
    <dbReference type="NCBI Taxonomy" id="1442369"/>
    <lineage>
        <taxon>Eukaryota</taxon>
        <taxon>Fungi</taxon>
        <taxon>Dikarya</taxon>
        <taxon>Ascomycota</taxon>
        <taxon>Pezizomycotina</taxon>
        <taxon>Eurotiomycetes</taxon>
        <taxon>Chaetothyriomycetidae</taxon>
        <taxon>Chaetothyriales</taxon>
        <taxon>Herpotrichiellaceae</taxon>
        <taxon>Rhinocladiella</taxon>
    </lineage>
</organism>
<feature type="region of interest" description="Disordered" evidence="1">
    <location>
        <begin position="15"/>
        <end position="57"/>
    </location>
</feature>
<feature type="compositionally biased region" description="Basic and acidic residues" evidence="1">
    <location>
        <begin position="25"/>
        <end position="35"/>
    </location>
</feature>
<accession>A0A0D2I9V0</accession>
<sequence length="483" mass="55033">MASLIEDPFPIEEFEKRAGLNGHHRPTENSDERSHVGRSGVQDRQPTDTPLGDTSPFTLLKWQRGNTRQHVHLRVNNSRLAGEEPQITPADSVDAFDSDGGWDLRIITAPMDVPSCLPEYRKLVDRYDIPTAFVSERLRAVTHSFGIRKGKDGSETVWIHFLGVFPSEPASSWAKSGLILHCSPAGTLYNGASVSPPELSWRVTLICFGPVAGFWRAINRVFHSDSWVDILYDPYLLISMAFESWYALTDENAWLVNDWSRETEKDIFNHSARLADSSFHQPVLDYTRIHRFAKDTIFLIEGLEAALRSLERAIQCHADTGKKNPVIWQATHEALLHHREMFHSTRLRTLSVEHRLKNLINLAFNIGSMRDSRIMQQDSYFMRTLSVLAMIFLPISTVSTVFGTQFFSTDSCLDPSTDHDEVTSSFHVNQRFWLLWVIALPMTFGLLLGWRLWIRRSRKKVNMAAGMHSDEEAINAGVMEVLK</sequence>
<dbReference type="EMBL" id="KN847484">
    <property type="protein sequence ID" value="KIX00001.1"/>
    <property type="molecule type" value="Genomic_DNA"/>
</dbReference>
<evidence type="ECO:0000313" key="4">
    <source>
        <dbReference type="Proteomes" id="UP000053617"/>
    </source>
</evidence>
<dbReference type="GeneID" id="25298999"/>
<dbReference type="AlphaFoldDB" id="A0A0D2I9V0"/>
<protein>
    <submittedName>
        <fullName evidence="3">Uncharacterized protein</fullName>
    </submittedName>
</protein>
<evidence type="ECO:0000256" key="2">
    <source>
        <dbReference type="SAM" id="Phobius"/>
    </source>
</evidence>
<dbReference type="HOGENOM" id="CLU_041307_4_1_1"/>
<feature type="transmembrane region" description="Helical" evidence="2">
    <location>
        <begin position="433"/>
        <end position="453"/>
    </location>
</feature>
<evidence type="ECO:0000313" key="3">
    <source>
        <dbReference type="EMBL" id="KIX00001.1"/>
    </source>
</evidence>
<dbReference type="Proteomes" id="UP000053617">
    <property type="component" value="Unassembled WGS sequence"/>
</dbReference>
<gene>
    <name evidence="3" type="ORF">Z518_10928</name>
</gene>